<evidence type="ECO:0000313" key="3">
    <source>
        <dbReference type="Proteomes" id="UP000002941"/>
    </source>
</evidence>
<proteinExistence type="predicted"/>
<feature type="region of interest" description="Disordered" evidence="1">
    <location>
        <begin position="36"/>
        <end position="126"/>
    </location>
</feature>
<gene>
    <name evidence="2" type="ORF">HMPREF1318_1851</name>
</gene>
<dbReference type="Proteomes" id="UP000002941">
    <property type="component" value="Unassembled WGS sequence"/>
</dbReference>
<dbReference type="AlphaFoldDB" id="J0N8L3"/>
<organism evidence="2 3">
    <name type="scientific">Actinomyces massiliensis F0489</name>
    <dbReference type="NCBI Taxonomy" id="1125718"/>
    <lineage>
        <taxon>Bacteria</taxon>
        <taxon>Bacillati</taxon>
        <taxon>Actinomycetota</taxon>
        <taxon>Actinomycetes</taxon>
        <taxon>Actinomycetales</taxon>
        <taxon>Actinomycetaceae</taxon>
        <taxon>Actinomyces</taxon>
    </lineage>
</organism>
<name>J0N8L3_9ACTO</name>
<reference evidence="2 3" key="1">
    <citation type="submission" date="2012-05" db="EMBL/GenBank/DDBJ databases">
        <authorList>
            <person name="Harkins D.M."/>
            <person name="Madupu R."/>
            <person name="Durkin A.S."/>
            <person name="Torralba M."/>
            <person name="Methe B."/>
            <person name="Sutton G.G."/>
            <person name="Nelson K.E."/>
        </authorList>
    </citation>
    <scope>NUCLEOTIDE SEQUENCE [LARGE SCALE GENOMIC DNA]</scope>
    <source>
        <strain evidence="2 3">F0489</strain>
    </source>
</reference>
<keyword evidence="3" id="KW-1185">Reference proteome</keyword>
<comment type="caution">
    <text evidence="2">The sequence shown here is derived from an EMBL/GenBank/DDBJ whole genome shotgun (WGS) entry which is preliminary data.</text>
</comment>
<sequence length="126" mass="13935">MGARTWSLLTLLFRMIPLFLLTRGARKCATPTIPAHEGISRAGSRRFGLTHTASSPETLRPAPEYDRSRRGLLPISSRNRTDLGTGYDRSRRGIRPISARVATDLEPSPPTHPHKVEGAPIRQSRG</sequence>
<dbReference type="EMBL" id="AKFT01000128">
    <property type="protein sequence ID" value="EJF43259.1"/>
    <property type="molecule type" value="Genomic_DNA"/>
</dbReference>
<evidence type="ECO:0000256" key="1">
    <source>
        <dbReference type="SAM" id="MobiDB-lite"/>
    </source>
</evidence>
<protein>
    <submittedName>
        <fullName evidence="2">Uncharacterized protein</fullName>
    </submittedName>
</protein>
<accession>J0N8L3</accession>
<evidence type="ECO:0000313" key="2">
    <source>
        <dbReference type="EMBL" id="EJF43259.1"/>
    </source>
</evidence>